<protein>
    <submittedName>
        <fullName evidence="1">Uncharacterized protein</fullName>
    </submittedName>
</protein>
<evidence type="ECO:0000313" key="1">
    <source>
        <dbReference type="EMBL" id="KAK7075665.1"/>
    </source>
</evidence>
<reference evidence="1 2" key="1">
    <citation type="submission" date="2023-11" db="EMBL/GenBank/DDBJ databases">
        <title>Halocaridina rubra genome assembly.</title>
        <authorList>
            <person name="Smith C."/>
        </authorList>
    </citation>
    <scope>NUCLEOTIDE SEQUENCE [LARGE SCALE GENOMIC DNA]</scope>
    <source>
        <strain evidence="1">EP-1</strain>
        <tissue evidence="1">Whole</tissue>
    </source>
</reference>
<name>A0AAN8XB82_HALRR</name>
<evidence type="ECO:0000313" key="2">
    <source>
        <dbReference type="Proteomes" id="UP001381693"/>
    </source>
</evidence>
<dbReference type="AlphaFoldDB" id="A0AAN8XB82"/>
<dbReference type="Proteomes" id="UP001381693">
    <property type="component" value="Unassembled WGS sequence"/>
</dbReference>
<keyword evidence="2" id="KW-1185">Reference proteome</keyword>
<accession>A0AAN8XB82</accession>
<organism evidence="1 2">
    <name type="scientific">Halocaridina rubra</name>
    <name type="common">Hawaiian red shrimp</name>
    <dbReference type="NCBI Taxonomy" id="373956"/>
    <lineage>
        <taxon>Eukaryota</taxon>
        <taxon>Metazoa</taxon>
        <taxon>Ecdysozoa</taxon>
        <taxon>Arthropoda</taxon>
        <taxon>Crustacea</taxon>
        <taxon>Multicrustacea</taxon>
        <taxon>Malacostraca</taxon>
        <taxon>Eumalacostraca</taxon>
        <taxon>Eucarida</taxon>
        <taxon>Decapoda</taxon>
        <taxon>Pleocyemata</taxon>
        <taxon>Caridea</taxon>
        <taxon>Atyoidea</taxon>
        <taxon>Atyidae</taxon>
        <taxon>Halocaridina</taxon>
    </lineage>
</organism>
<gene>
    <name evidence="1" type="ORF">SK128_001781</name>
</gene>
<sequence length="83" mass="9798">MFEEVNDGDFQQVLESFSEKVLAELTQSREKSIRKRMKQDEITRFSQDKPIRALCVQDIQHFSFFIKALSSHNDKNGNIERFS</sequence>
<feature type="non-terminal residue" evidence="1">
    <location>
        <position position="83"/>
    </location>
</feature>
<dbReference type="EMBL" id="JAXCGZ010010280">
    <property type="protein sequence ID" value="KAK7075665.1"/>
    <property type="molecule type" value="Genomic_DNA"/>
</dbReference>
<comment type="caution">
    <text evidence="1">The sequence shown here is derived from an EMBL/GenBank/DDBJ whole genome shotgun (WGS) entry which is preliminary data.</text>
</comment>
<proteinExistence type="predicted"/>